<comment type="function">
    <text evidence="2">Involved in phosphonate degradation.</text>
</comment>
<comment type="cofactor">
    <cofactor evidence="2">
        <name>Mg(2+)</name>
        <dbReference type="ChEBI" id="CHEBI:18420"/>
    </cofactor>
    <text evidence="2">Binds 1 Mg(2+) ion per subunit.</text>
</comment>
<protein>
    <recommendedName>
        <fullName evidence="2">Phosphonoacetaldehyde hydrolase</fullName>
        <shortName evidence="2">Phosphonatase</shortName>
        <ecNumber evidence="2">3.11.1.1</ecNumber>
    </recommendedName>
    <alternativeName>
        <fullName evidence="2">Phosphonoacetaldehyde phosphonohydrolase</fullName>
    </alternativeName>
</protein>
<proteinExistence type="inferred from homology"/>
<dbReference type="InterPro" id="IPR036412">
    <property type="entry name" value="HAD-like_sf"/>
</dbReference>
<evidence type="ECO:0000313" key="4">
    <source>
        <dbReference type="Proteomes" id="UP001240171"/>
    </source>
</evidence>
<sequence length="271" mass="30502">MIQAVIFNWDSMIADCRGQKLLQGIMDIFRWKGIEITARQAETGRGLPIREHIAVILRLADVRARWHEAFGHEPGRPDIEQMYVELLPVLVSLLPSSGEPFPGMDRALAELQERSIQCGSTTAFPSDMLRRLRGPAESRHRLVLDSLVSPCEVQNNGRPYPWMMYENARRLHVYPLTDILKIGDTAADMQEGRNAGVWTVGLVNRQAEAGLSAESDSIPHEESRHHSAQLLRKAGAHMVIDTLSELPWVLREIEMLQHTGGFPMQAGMIRS</sequence>
<comment type="similarity">
    <text evidence="2">Belongs to the HAD-like hydrolase superfamily. PhnX family.</text>
</comment>
<keyword evidence="4" id="KW-1185">Reference proteome</keyword>
<dbReference type="EC" id="3.11.1.1" evidence="2"/>
<name>A0ABT9CDJ4_9BACL</name>
<dbReference type="InterPro" id="IPR023198">
    <property type="entry name" value="PGP-like_dom2"/>
</dbReference>
<keyword evidence="2" id="KW-0479">Metal-binding</keyword>
<dbReference type="Gene3D" id="3.40.50.1000">
    <property type="entry name" value="HAD superfamily/HAD-like"/>
    <property type="match status" value="1"/>
</dbReference>
<dbReference type="EMBL" id="JAUQTB010000004">
    <property type="protein sequence ID" value="MDO7906714.1"/>
    <property type="molecule type" value="Genomic_DNA"/>
</dbReference>
<accession>A0ABT9CDJ4</accession>
<feature type="binding site" evidence="2">
    <location>
        <position position="184"/>
    </location>
    <ligand>
        <name>Mg(2+)</name>
        <dbReference type="ChEBI" id="CHEBI:18420"/>
    </ligand>
</feature>
<keyword evidence="2" id="KW-0378">Hydrolase</keyword>
<dbReference type="InterPro" id="IPR023214">
    <property type="entry name" value="HAD_sf"/>
</dbReference>
<comment type="subunit">
    <text evidence="2">Homodimer.</text>
</comment>
<reference evidence="3 4" key="1">
    <citation type="submission" date="2023-07" db="EMBL/GenBank/DDBJ databases">
        <title>Paenibacillus sp. JX-17 nov. isolated from soil.</title>
        <authorList>
            <person name="Wan Y."/>
            <person name="Liu B."/>
        </authorList>
    </citation>
    <scope>NUCLEOTIDE SEQUENCE [LARGE SCALE GENOMIC DNA]</scope>
    <source>
        <strain evidence="3 4">JX-17</strain>
    </source>
</reference>
<gene>
    <name evidence="2" type="primary">phnX</name>
    <name evidence="3" type="ORF">Q5741_09795</name>
</gene>
<dbReference type="SUPFAM" id="SSF56784">
    <property type="entry name" value="HAD-like"/>
    <property type="match status" value="1"/>
</dbReference>
<evidence type="ECO:0000313" key="3">
    <source>
        <dbReference type="EMBL" id="MDO7906714.1"/>
    </source>
</evidence>
<dbReference type="RefSeq" id="WP_305023914.1">
    <property type="nucleotide sequence ID" value="NZ_JAUQTB010000004.1"/>
</dbReference>
<keyword evidence="2" id="KW-0460">Magnesium</keyword>
<dbReference type="Proteomes" id="UP001240171">
    <property type="component" value="Unassembled WGS sequence"/>
</dbReference>
<comment type="caution">
    <text evidence="3">The sequence shown here is derived from an EMBL/GenBank/DDBJ whole genome shotgun (WGS) entry which is preliminary data.</text>
</comment>
<dbReference type="Pfam" id="PF00702">
    <property type="entry name" value="Hydrolase"/>
    <property type="match status" value="1"/>
</dbReference>
<organism evidence="3 4">
    <name type="scientific">Paenibacillus lacisoli</name>
    <dbReference type="NCBI Taxonomy" id="3064525"/>
    <lineage>
        <taxon>Bacteria</taxon>
        <taxon>Bacillati</taxon>
        <taxon>Bacillota</taxon>
        <taxon>Bacilli</taxon>
        <taxon>Bacillales</taxon>
        <taxon>Paenibacillaceae</taxon>
        <taxon>Paenibacillus</taxon>
    </lineage>
</organism>
<comment type="catalytic activity">
    <reaction evidence="2">
        <text>phosphonoacetaldehyde + H2O = acetaldehyde + phosphate + H(+)</text>
        <dbReference type="Rhea" id="RHEA:18905"/>
        <dbReference type="ChEBI" id="CHEBI:15343"/>
        <dbReference type="ChEBI" id="CHEBI:15377"/>
        <dbReference type="ChEBI" id="CHEBI:15378"/>
        <dbReference type="ChEBI" id="CHEBI:43474"/>
        <dbReference type="ChEBI" id="CHEBI:58383"/>
        <dbReference type="EC" id="3.11.1.1"/>
    </reaction>
</comment>
<dbReference type="Gene3D" id="1.10.150.240">
    <property type="entry name" value="Putative phosphatase, domain 2"/>
    <property type="match status" value="1"/>
</dbReference>
<dbReference type="InterPro" id="IPR006323">
    <property type="entry name" value="Phosphonoacetald_hydro"/>
</dbReference>
<dbReference type="PANTHER" id="PTHR43434">
    <property type="entry name" value="PHOSPHOGLYCOLATE PHOSPHATASE"/>
    <property type="match status" value="1"/>
</dbReference>
<comment type="caution">
    <text evidence="2">Lacks conserved residue(s) required for the propagation of feature annotation.</text>
</comment>
<keyword evidence="1" id="KW-0704">Schiff base</keyword>
<dbReference type="InterPro" id="IPR050155">
    <property type="entry name" value="HAD-like_hydrolase_sf"/>
</dbReference>
<dbReference type="PANTHER" id="PTHR43434:SF19">
    <property type="entry name" value="PHOSPHONOACETALDEHYDE HYDROLASE"/>
    <property type="match status" value="1"/>
</dbReference>
<evidence type="ECO:0000256" key="1">
    <source>
        <dbReference type="ARBA" id="ARBA00023270"/>
    </source>
</evidence>
<dbReference type="HAMAP" id="MF_01375">
    <property type="entry name" value="PhnX"/>
    <property type="match status" value="1"/>
</dbReference>
<evidence type="ECO:0000256" key="2">
    <source>
        <dbReference type="HAMAP-Rule" id="MF_01375"/>
    </source>
</evidence>